<name>A0A0F9PJC5_9ZZZZ</name>
<comment type="caution">
    <text evidence="1">The sequence shown here is derived from an EMBL/GenBank/DDBJ whole genome shotgun (WGS) entry which is preliminary data.</text>
</comment>
<gene>
    <name evidence="1" type="ORF">LCGC14_1130970</name>
</gene>
<proteinExistence type="predicted"/>
<dbReference type="EMBL" id="LAZR01005296">
    <property type="protein sequence ID" value="KKN01126.1"/>
    <property type="molecule type" value="Genomic_DNA"/>
</dbReference>
<protein>
    <submittedName>
        <fullName evidence="1">Uncharacterized protein</fullName>
    </submittedName>
</protein>
<sequence>MMKYLKRLWCRFFGHKKQHDGDWWRCQRCSAVNYRRIGWAMTYEPKLLNPLNKCGLWGDEVRR</sequence>
<organism evidence="1">
    <name type="scientific">marine sediment metagenome</name>
    <dbReference type="NCBI Taxonomy" id="412755"/>
    <lineage>
        <taxon>unclassified sequences</taxon>
        <taxon>metagenomes</taxon>
        <taxon>ecological metagenomes</taxon>
    </lineage>
</organism>
<accession>A0A0F9PJC5</accession>
<reference evidence="1" key="1">
    <citation type="journal article" date="2015" name="Nature">
        <title>Complex archaea that bridge the gap between prokaryotes and eukaryotes.</title>
        <authorList>
            <person name="Spang A."/>
            <person name="Saw J.H."/>
            <person name="Jorgensen S.L."/>
            <person name="Zaremba-Niedzwiedzka K."/>
            <person name="Martijn J."/>
            <person name="Lind A.E."/>
            <person name="van Eijk R."/>
            <person name="Schleper C."/>
            <person name="Guy L."/>
            <person name="Ettema T.J."/>
        </authorList>
    </citation>
    <scope>NUCLEOTIDE SEQUENCE</scope>
</reference>
<dbReference type="AlphaFoldDB" id="A0A0F9PJC5"/>
<evidence type="ECO:0000313" key="1">
    <source>
        <dbReference type="EMBL" id="KKN01126.1"/>
    </source>
</evidence>